<reference evidence="2" key="1">
    <citation type="submission" date="2019-07" db="EMBL/GenBank/DDBJ databases">
        <authorList>
            <person name="Dittberner H."/>
        </authorList>
    </citation>
    <scope>NUCLEOTIDE SEQUENCE [LARGE SCALE GENOMIC DNA]</scope>
</reference>
<feature type="region of interest" description="Disordered" evidence="1">
    <location>
        <begin position="93"/>
        <end position="124"/>
    </location>
</feature>
<keyword evidence="3" id="KW-1185">Reference proteome</keyword>
<dbReference type="Proteomes" id="UP000489600">
    <property type="component" value="Unassembled WGS sequence"/>
</dbReference>
<accession>A0A565ARH6</accession>
<evidence type="ECO:0000313" key="3">
    <source>
        <dbReference type="Proteomes" id="UP000489600"/>
    </source>
</evidence>
<protein>
    <submittedName>
        <fullName evidence="2">Uncharacterized protein</fullName>
    </submittedName>
</protein>
<comment type="caution">
    <text evidence="2">The sequence shown here is derived from an EMBL/GenBank/DDBJ whole genome shotgun (WGS) entry which is preliminary data.</text>
</comment>
<organism evidence="2 3">
    <name type="scientific">Arabis nemorensis</name>
    <dbReference type="NCBI Taxonomy" id="586526"/>
    <lineage>
        <taxon>Eukaryota</taxon>
        <taxon>Viridiplantae</taxon>
        <taxon>Streptophyta</taxon>
        <taxon>Embryophyta</taxon>
        <taxon>Tracheophyta</taxon>
        <taxon>Spermatophyta</taxon>
        <taxon>Magnoliopsida</taxon>
        <taxon>eudicotyledons</taxon>
        <taxon>Gunneridae</taxon>
        <taxon>Pentapetalae</taxon>
        <taxon>rosids</taxon>
        <taxon>malvids</taxon>
        <taxon>Brassicales</taxon>
        <taxon>Brassicaceae</taxon>
        <taxon>Arabideae</taxon>
        <taxon>Arabis</taxon>
    </lineage>
</organism>
<dbReference type="OrthoDB" id="544685at2759"/>
<proteinExistence type="predicted"/>
<dbReference type="AlphaFoldDB" id="A0A565ARH6"/>
<evidence type="ECO:0000313" key="2">
    <source>
        <dbReference type="EMBL" id="VVA91622.1"/>
    </source>
</evidence>
<sequence length="189" mass="21788">MNGPRTPFVLCGRSTLRCPSDKNEALFIPICLGFEEDDHQRKGRFTQEHQNSMMSSKSGLLTWRTSLSSFQETMLYKFLFLFHGSSSEHEIAQISPCSQAREDPRDDVGGDDELDSQQSQQSNEVDHHYGYSVHTNGWNTRNIVPQALFLSGNMWRLITDKLVFMFIKHPFEIGDRVKIDEDEIEVNKQ</sequence>
<dbReference type="EMBL" id="CABITT030000001">
    <property type="protein sequence ID" value="VVA91622.1"/>
    <property type="molecule type" value="Genomic_DNA"/>
</dbReference>
<gene>
    <name evidence="2" type="ORF">ANE_LOCUS2067</name>
</gene>
<evidence type="ECO:0000256" key="1">
    <source>
        <dbReference type="SAM" id="MobiDB-lite"/>
    </source>
</evidence>
<name>A0A565ARH6_9BRAS</name>